<evidence type="ECO:0000313" key="2">
    <source>
        <dbReference type="Proteomes" id="UP001141806"/>
    </source>
</evidence>
<evidence type="ECO:0000313" key="1">
    <source>
        <dbReference type="EMBL" id="KAJ4962734.1"/>
    </source>
</evidence>
<reference evidence="1" key="1">
    <citation type="journal article" date="2023" name="Plant J.">
        <title>The genome of the king protea, Protea cynaroides.</title>
        <authorList>
            <person name="Chang J."/>
            <person name="Duong T.A."/>
            <person name="Schoeman C."/>
            <person name="Ma X."/>
            <person name="Roodt D."/>
            <person name="Barker N."/>
            <person name="Li Z."/>
            <person name="Van de Peer Y."/>
            <person name="Mizrachi E."/>
        </authorList>
    </citation>
    <scope>NUCLEOTIDE SEQUENCE</scope>
    <source>
        <tissue evidence="1">Young leaves</tissue>
    </source>
</reference>
<keyword evidence="2" id="KW-1185">Reference proteome</keyword>
<dbReference type="AlphaFoldDB" id="A0A9Q0K3S2"/>
<gene>
    <name evidence="1" type="ORF">NE237_022673</name>
</gene>
<sequence length="124" mass="14433">MLLDLSLFFPISFSSLNFYSSFCSCGYVGFGFECIICFLVNLFASENFEFDSGNDEVMTFRETCKKILGKEERWLKLSAIVRRNRILNSCWLSVFFNYVTFCRFTHQASWGTFEEFAIAGAQDY</sequence>
<name>A0A9Q0K3S2_9MAGN</name>
<dbReference type="EMBL" id="JAMYWD010000008">
    <property type="protein sequence ID" value="KAJ4962734.1"/>
    <property type="molecule type" value="Genomic_DNA"/>
</dbReference>
<dbReference type="Proteomes" id="UP001141806">
    <property type="component" value="Unassembled WGS sequence"/>
</dbReference>
<organism evidence="1 2">
    <name type="scientific">Protea cynaroides</name>
    <dbReference type="NCBI Taxonomy" id="273540"/>
    <lineage>
        <taxon>Eukaryota</taxon>
        <taxon>Viridiplantae</taxon>
        <taxon>Streptophyta</taxon>
        <taxon>Embryophyta</taxon>
        <taxon>Tracheophyta</taxon>
        <taxon>Spermatophyta</taxon>
        <taxon>Magnoliopsida</taxon>
        <taxon>Proteales</taxon>
        <taxon>Proteaceae</taxon>
        <taxon>Protea</taxon>
    </lineage>
</organism>
<accession>A0A9Q0K3S2</accession>
<comment type="caution">
    <text evidence="1">The sequence shown here is derived from an EMBL/GenBank/DDBJ whole genome shotgun (WGS) entry which is preliminary data.</text>
</comment>
<protein>
    <submittedName>
        <fullName evidence="1">Uncharacterized protein</fullName>
    </submittedName>
</protein>
<proteinExistence type="predicted"/>